<feature type="domain" description="O-methyltransferase C-terminal" evidence="4">
    <location>
        <begin position="285"/>
        <end position="454"/>
    </location>
</feature>
<sequence>MDLDLPITVYNSKHSAELFNPTPMATPASPLAALAQLISAGVQTLEDAYAKQGIPYPSLDAPFQPTPLDFDPALFQTAHLIVAAASQLIATVRSPMETIQSYAASMHVTSTLGFVVDADIADVLKDAGPKGLHVKDIAAVNGIDADNQARVLRFLSTRHVFTEVSPNTFANNRVSSLLVKTKTLEEIKADPEAKYDGAPLAAIAASTQSLKASGFLSEFLRNPGSDVSAFNTAFKTPATMWEWREEPHNAWRARRFAVGMKGGGDMFPPSIFTEGVAGDKLPADALIVDVGGSVGSVTLKLAKAFPHLRYIVQDLQKEISEGEKFWATSAPELVASGRVQLQVHNFFEPQPVKDAAVYFMRVVIHDWADAAAREIMKNTRTAAGAGSKLVLFDLVMPYACAAPGTPPVPFPLLPNLGVAGAGFVTALDIEMMTVFNGKERTVDEFRALGEATGWKLEEVKPGMLFAFVFSAV</sequence>
<protein>
    <submittedName>
        <fullName evidence="6">S-adenosyl-L-methionine-dependent methyltransferase</fullName>
    </submittedName>
</protein>
<name>A0AAD7CR96_MYCRO</name>
<dbReference type="InterPro" id="IPR012967">
    <property type="entry name" value="COMT_dimerisation"/>
</dbReference>
<evidence type="ECO:0000256" key="3">
    <source>
        <dbReference type="ARBA" id="ARBA00022691"/>
    </source>
</evidence>
<accession>A0AAD7CR96</accession>
<reference evidence="6" key="1">
    <citation type="submission" date="2023-03" db="EMBL/GenBank/DDBJ databases">
        <title>Massive genome expansion in bonnet fungi (Mycena s.s.) driven by repeated elements and novel gene families across ecological guilds.</title>
        <authorList>
            <consortium name="Lawrence Berkeley National Laboratory"/>
            <person name="Harder C.B."/>
            <person name="Miyauchi S."/>
            <person name="Viragh M."/>
            <person name="Kuo A."/>
            <person name="Thoen E."/>
            <person name="Andreopoulos B."/>
            <person name="Lu D."/>
            <person name="Skrede I."/>
            <person name="Drula E."/>
            <person name="Henrissat B."/>
            <person name="Morin E."/>
            <person name="Kohler A."/>
            <person name="Barry K."/>
            <person name="LaButti K."/>
            <person name="Morin E."/>
            <person name="Salamov A."/>
            <person name="Lipzen A."/>
            <person name="Mereny Z."/>
            <person name="Hegedus B."/>
            <person name="Baldrian P."/>
            <person name="Stursova M."/>
            <person name="Weitz H."/>
            <person name="Taylor A."/>
            <person name="Grigoriev I.V."/>
            <person name="Nagy L.G."/>
            <person name="Martin F."/>
            <person name="Kauserud H."/>
        </authorList>
    </citation>
    <scope>NUCLEOTIDE SEQUENCE</scope>
    <source>
        <strain evidence="6">CBHHK067</strain>
    </source>
</reference>
<evidence type="ECO:0000313" key="7">
    <source>
        <dbReference type="Proteomes" id="UP001221757"/>
    </source>
</evidence>
<dbReference type="InterPro" id="IPR036388">
    <property type="entry name" value="WH-like_DNA-bd_sf"/>
</dbReference>
<dbReference type="GO" id="GO:0032259">
    <property type="term" value="P:methylation"/>
    <property type="evidence" value="ECO:0007669"/>
    <property type="project" value="UniProtKB-KW"/>
</dbReference>
<proteinExistence type="predicted"/>
<keyword evidence="7" id="KW-1185">Reference proteome</keyword>
<dbReference type="PANTHER" id="PTHR43712">
    <property type="entry name" value="PUTATIVE (AFU_ORTHOLOGUE AFUA_4G14580)-RELATED"/>
    <property type="match status" value="1"/>
</dbReference>
<evidence type="ECO:0000256" key="1">
    <source>
        <dbReference type="ARBA" id="ARBA00022603"/>
    </source>
</evidence>
<dbReference type="Proteomes" id="UP001221757">
    <property type="component" value="Unassembled WGS sequence"/>
</dbReference>
<evidence type="ECO:0000259" key="5">
    <source>
        <dbReference type="Pfam" id="PF08100"/>
    </source>
</evidence>
<evidence type="ECO:0000313" key="6">
    <source>
        <dbReference type="EMBL" id="KAJ7658951.1"/>
    </source>
</evidence>
<dbReference type="EMBL" id="JARKIE010000274">
    <property type="protein sequence ID" value="KAJ7658951.1"/>
    <property type="molecule type" value="Genomic_DNA"/>
</dbReference>
<comment type="caution">
    <text evidence="6">The sequence shown here is derived from an EMBL/GenBank/DDBJ whole genome shotgun (WGS) entry which is preliminary data.</text>
</comment>
<organism evidence="6 7">
    <name type="scientific">Mycena rosella</name>
    <name type="common">Pink bonnet</name>
    <name type="synonym">Agaricus rosellus</name>
    <dbReference type="NCBI Taxonomy" id="1033263"/>
    <lineage>
        <taxon>Eukaryota</taxon>
        <taxon>Fungi</taxon>
        <taxon>Dikarya</taxon>
        <taxon>Basidiomycota</taxon>
        <taxon>Agaricomycotina</taxon>
        <taxon>Agaricomycetes</taxon>
        <taxon>Agaricomycetidae</taxon>
        <taxon>Agaricales</taxon>
        <taxon>Marasmiineae</taxon>
        <taxon>Mycenaceae</taxon>
        <taxon>Mycena</taxon>
    </lineage>
</organism>
<dbReference type="InterPro" id="IPR029063">
    <property type="entry name" value="SAM-dependent_MTases_sf"/>
</dbReference>
<dbReference type="InterPro" id="IPR036390">
    <property type="entry name" value="WH_DNA-bd_sf"/>
</dbReference>
<dbReference type="PROSITE" id="PS51683">
    <property type="entry name" value="SAM_OMT_II"/>
    <property type="match status" value="1"/>
</dbReference>
<dbReference type="Gene3D" id="3.40.50.150">
    <property type="entry name" value="Vaccinia Virus protein VP39"/>
    <property type="match status" value="1"/>
</dbReference>
<feature type="domain" description="O-methyltransferase dimerisation" evidence="5">
    <location>
        <begin position="102"/>
        <end position="180"/>
    </location>
</feature>
<dbReference type="GO" id="GO:0046983">
    <property type="term" value="F:protein dimerization activity"/>
    <property type="evidence" value="ECO:0007669"/>
    <property type="project" value="InterPro"/>
</dbReference>
<dbReference type="PANTHER" id="PTHR43712:SF2">
    <property type="entry name" value="O-METHYLTRANSFERASE CICE"/>
    <property type="match status" value="1"/>
</dbReference>
<dbReference type="GO" id="GO:0008171">
    <property type="term" value="F:O-methyltransferase activity"/>
    <property type="evidence" value="ECO:0007669"/>
    <property type="project" value="InterPro"/>
</dbReference>
<dbReference type="AlphaFoldDB" id="A0AAD7CR96"/>
<keyword evidence="2" id="KW-0808">Transferase</keyword>
<evidence type="ECO:0000256" key="2">
    <source>
        <dbReference type="ARBA" id="ARBA00022679"/>
    </source>
</evidence>
<keyword evidence="3" id="KW-0949">S-adenosyl-L-methionine</keyword>
<dbReference type="Pfam" id="PF00891">
    <property type="entry name" value="Methyltransf_2"/>
    <property type="match status" value="1"/>
</dbReference>
<gene>
    <name evidence="6" type="ORF">B0H17DRAFT_1020939</name>
</gene>
<dbReference type="InterPro" id="IPR016461">
    <property type="entry name" value="COMT-like"/>
</dbReference>
<dbReference type="InterPro" id="IPR001077">
    <property type="entry name" value="COMT_C"/>
</dbReference>
<keyword evidence="1 6" id="KW-0489">Methyltransferase</keyword>
<dbReference type="Pfam" id="PF08100">
    <property type="entry name" value="Dimerisation"/>
    <property type="match status" value="1"/>
</dbReference>
<dbReference type="Gene3D" id="1.10.10.10">
    <property type="entry name" value="Winged helix-like DNA-binding domain superfamily/Winged helix DNA-binding domain"/>
    <property type="match status" value="1"/>
</dbReference>
<dbReference type="SUPFAM" id="SSF53335">
    <property type="entry name" value="S-adenosyl-L-methionine-dependent methyltransferases"/>
    <property type="match status" value="1"/>
</dbReference>
<dbReference type="SUPFAM" id="SSF46785">
    <property type="entry name" value="Winged helix' DNA-binding domain"/>
    <property type="match status" value="1"/>
</dbReference>
<evidence type="ECO:0000259" key="4">
    <source>
        <dbReference type="Pfam" id="PF00891"/>
    </source>
</evidence>